<comment type="subcellular location">
    <subcellularLocation>
        <location evidence="4">Periplasm</location>
    </subcellularLocation>
</comment>
<dbReference type="GO" id="GO:0043165">
    <property type="term" value="P:Gram-negative-bacterium-type cell outer membrane assembly"/>
    <property type="evidence" value="ECO:0007669"/>
    <property type="project" value="UniProtKB-UniRule"/>
</dbReference>
<dbReference type="PANTHER" id="PTHR36504">
    <property type="entry name" value="LIPOPOLYSACCHARIDE EXPORT SYSTEM PROTEIN LPTA"/>
    <property type="match status" value="1"/>
</dbReference>
<reference evidence="6 7" key="1">
    <citation type="submission" date="2019-03" db="EMBL/GenBank/DDBJ databases">
        <title>Genomic Encyclopedia of Type Strains, Phase IV (KMG-IV): sequencing the most valuable type-strain genomes for metagenomic binning, comparative biology and taxonomic classification.</title>
        <authorList>
            <person name="Goeker M."/>
        </authorList>
    </citation>
    <scope>NUCLEOTIDE SEQUENCE [LARGE SCALE GENOMIC DNA]</scope>
    <source>
        <strain evidence="6 7">DSM 28404</strain>
    </source>
</reference>
<evidence type="ECO:0000313" key="6">
    <source>
        <dbReference type="EMBL" id="TCP97740.1"/>
    </source>
</evidence>
<dbReference type="InterPro" id="IPR014340">
    <property type="entry name" value="LptA"/>
</dbReference>
<comment type="similarity">
    <text evidence="4">Belongs to the LptA family.</text>
</comment>
<dbReference type="Pfam" id="PF03968">
    <property type="entry name" value="LptD_N"/>
    <property type="match status" value="1"/>
</dbReference>
<dbReference type="AlphaFoldDB" id="A0A4R2T5N1"/>
<dbReference type="Proteomes" id="UP000295763">
    <property type="component" value="Unassembled WGS sequence"/>
</dbReference>
<evidence type="ECO:0000256" key="3">
    <source>
        <dbReference type="ARBA" id="ARBA00022764"/>
    </source>
</evidence>
<comment type="function">
    <text evidence="4">Involved in the assembly of lipopolysaccharide (LPS). Required for the translocation of LPS from the inner membrane to the outer membrane. May form a bridge between the inner membrane and the outer membrane, via interactions with LptC and LptD, thereby facilitating LPS transfer across the periplasm.</text>
</comment>
<gene>
    <name evidence="4" type="primary">lptA</name>
    <name evidence="6" type="ORF">EDC44_101123</name>
</gene>
<dbReference type="GO" id="GO:0001530">
    <property type="term" value="F:lipopolysaccharide binding"/>
    <property type="evidence" value="ECO:0007669"/>
    <property type="project" value="InterPro"/>
</dbReference>
<evidence type="ECO:0000313" key="7">
    <source>
        <dbReference type="Proteomes" id="UP000295763"/>
    </source>
</evidence>
<proteinExistence type="inferred from homology"/>
<evidence type="ECO:0000256" key="2">
    <source>
        <dbReference type="ARBA" id="ARBA00022729"/>
    </source>
</evidence>
<dbReference type="OrthoDB" id="5295619at2"/>
<dbReference type="GO" id="GO:0015920">
    <property type="term" value="P:lipopolysaccharide transport"/>
    <property type="evidence" value="ECO:0007669"/>
    <property type="project" value="UniProtKB-UniRule"/>
</dbReference>
<dbReference type="Gene3D" id="2.60.450.10">
    <property type="entry name" value="Lipopolysaccharide (LPS) transport protein A like domain"/>
    <property type="match status" value="1"/>
</dbReference>
<protein>
    <recommendedName>
        <fullName evidence="4">Lipopolysaccharide export system protein LptA</fullName>
    </recommendedName>
</protein>
<dbReference type="InterPro" id="IPR052037">
    <property type="entry name" value="LPS_export_LptA"/>
</dbReference>
<dbReference type="NCBIfam" id="TIGR03002">
    <property type="entry name" value="outer_YhbN_LptA"/>
    <property type="match status" value="1"/>
</dbReference>
<dbReference type="FunFam" id="2.60.450.10:FF:000002">
    <property type="entry name" value="Lipopolysaccharide export system protein LptA"/>
    <property type="match status" value="1"/>
</dbReference>
<evidence type="ECO:0000256" key="4">
    <source>
        <dbReference type="HAMAP-Rule" id="MF_01914"/>
    </source>
</evidence>
<sequence precursor="true">MKLINKFFLTSVLVVASASALALKDDTNQPINIDSSNQSLDLENNIVTFTDNVVITQGSILIKADKVVITRPAEGSGNKETIDAFGNPVTFHQLLDNGKPVDGKAQKAHYDLGKEFLTLTGNAELRQLDSKINGSLITYEVKKQQLKATSGSKSRVKTVLIPTQLNDTKKK</sequence>
<dbReference type="EMBL" id="SLYB01000001">
    <property type="protein sequence ID" value="TCP97740.1"/>
    <property type="molecule type" value="Genomic_DNA"/>
</dbReference>
<comment type="subunit">
    <text evidence="4">Component of the lipopolysaccharide transport and assembly complex.</text>
</comment>
<keyword evidence="7" id="KW-1185">Reference proteome</keyword>
<comment type="caution">
    <text evidence="6">The sequence shown here is derived from an EMBL/GenBank/DDBJ whole genome shotgun (WGS) entry which is preliminary data.</text>
</comment>
<dbReference type="HAMAP" id="MF_01914">
    <property type="entry name" value="LPS_assembly_LptA"/>
    <property type="match status" value="1"/>
</dbReference>
<accession>A0A4R2T5N1</accession>
<evidence type="ECO:0000259" key="5">
    <source>
        <dbReference type="Pfam" id="PF03968"/>
    </source>
</evidence>
<organism evidence="6 7">
    <name type="scientific">Cricetibacter osteomyelitidis</name>
    <dbReference type="NCBI Taxonomy" id="1521931"/>
    <lineage>
        <taxon>Bacteria</taxon>
        <taxon>Pseudomonadati</taxon>
        <taxon>Pseudomonadota</taxon>
        <taxon>Gammaproteobacteria</taxon>
        <taxon>Pasteurellales</taxon>
        <taxon>Pasteurellaceae</taxon>
        <taxon>Cricetibacter</taxon>
    </lineage>
</organism>
<dbReference type="GO" id="GO:0017089">
    <property type="term" value="F:glycolipid transfer activity"/>
    <property type="evidence" value="ECO:0007669"/>
    <property type="project" value="TreeGrafter"/>
</dbReference>
<feature type="chain" id="PRO_5021055973" description="Lipopolysaccharide export system protein LptA" evidence="4">
    <location>
        <begin position="25"/>
        <end position="171"/>
    </location>
</feature>
<dbReference type="GO" id="GO:0009279">
    <property type="term" value="C:cell outer membrane"/>
    <property type="evidence" value="ECO:0007669"/>
    <property type="project" value="TreeGrafter"/>
</dbReference>
<dbReference type="RefSeq" id="WP_131974321.1">
    <property type="nucleotide sequence ID" value="NZ_SLYB01000001.1"/>
</dbReference>
<feature type="domain" description="Organic solvent tolerance-like N-terminal" evidence="5">
    <location>
        <begin position="32"/>
        <end position="144"/>
    </location>
</feature>
<keyword evidence="2 4" id="KW-0732">Signal</keyword>
<feature type="signal peptide" evidence="4">
    <location>
        <begin position="1"/>
        <end position="24"/>
    </location>
</feature>
<dbReference type="PANTHER" id="PTHR36504:SF1">
    <property type="entry name" value="LIPOPOLYSACCHARIDE EXPORT SYSTEM PROTEIN LPTA"/>
    <property type="match status" value="1"/>
</dbReference>
<dbReference type="InterPro" id="IPR005653">
    <property type="entry name" value="OstA-like_N"/>
</dbReference>
<name>A0A4R2T5N1_9PAST</name>
<evidence type="ECO:0000256" key="1">
    <source>
        <dbReference type="ARBA" id="ARBA00022448"/>
    </source>
</evidence>
<keyword evidence="1 4" id="KW-0813">Transport</keyword>
<dbReference type="GO" id="GO:0030288">
    <property type="term" value="C:outer membrane-bounded periplasmic space"/>
    <property type="evidence" value="ECO:0007669"/>
    <property type="project" value="TreeGrafter"/>
</dbReference>
<keyword evidence="3 4" id="KW-0574">Periplasm</keyword>